<dbReference type="InterPro" id="IPR039425">
    <property type="entry name" value="RNA_pol_sigma-70-like"/>
</dbReference>
<comment type="similarity">
    <text evidence="1">Belongs to the sigma-70 factor family. ECF subfamily.</text>
</comment>
<dbReference type="Proteomes" id="UP000219374">
    <property type="component" value="Unassembled WGS sequence"/>
</dbReference>
<feature type="domain" description="RNA polymerase sigma-70 region 2" evidence="5">
    <location>
        <begin position="28"/>
        <end position="95"/>
    </location>
</feature>
<dbReference type="CDD" id="cd06171">
    <property type="entry name" value="Sigma70_r4"/>
    <property type="match status" value="1"/>
</dbReference>
<proteinExistence type="inferred from homology"/>
<dbReference type="InterPro" id="IPR013324">
    <property type="entry name" value="RNA_pol_sigma_r3/r4-like"/>
</dbReference>
<dbReference type="Gene3D" id="1.10.1740.10">
    <property type="match status" value="1"/>
</dbReference>
<dbReference type="PANTHER" id="PTHR43133">
    <property type="entry name" value="RNA POLYMERASE ECF-TYPE SIGMA FACTO"/>
    <property type="match status" value="1"/>
</dbReference>
<dbReference type="NCBIfam" id="TIGR02937">
    <property type="entry name" value="sigma70-ECF"/>
    <property type="match status" value="1"/>
</dbReference>
<dbReference type="PANTHER" id="PTHR43133:SF25">
    <property type="entry name" value="RNA POLYMERASE SIGMA FACTOR RFAY-RELATED"/>
    <property type="match status" value="1"/>
</dbReference>
<keyword evidence="8" id="KW-1185">Reference proteome</keyword>
<dbReference type="OrthoDB" id="9797134at2"/>
<name>A0A286D865_9GAMM</name>
<accession>A0A286D865</accession>
<evidence type="ECO:0000313" key="8">
    <source>
        <dbReference type="Proteomes" id="UP000219374"/>
    </source>
</evidence>
<keyword evidence="3" id="KW-0731">Sigma factor</keyword>
<dbReference type="EMBL" id="OCND01000005">
    <property type="protein sequence ID" value="SOD54850.1"/>
    <property type="molecule type" value="Genomic_DNA"/>
</dbReference>
<dbReference type="GO" id="GO:0016987">
    <property type="term" value="F:sigma factor activity"/>
    <property type="evidence" value="ECO:0007669"/>
    <property type="project" value="UniProtKB-KW"/>
</dbReference>
<keyword evidence="4" id="KW-0804">Transcription</keyword>
<dbReference type="GO" id="GO:0003677">
    <property type="term" value="F:DNA binding"/>
    <property type="evidence" value="ECO:0007669"/>
    <property type="project" value="InterPro"/>
</dbReference>
<dbReference type="SUPFAM" id="SSF88659">
    <property type="entry name" value="Sigma3 and sigma4 domains of RNA polymerase sigma factors"/>
    <property type="match status" value="1"/>
</dbReference>
<dbReference type="InterPro" id="IPR036388">
    <property type="entry name" value="WH-like_DNA-bd_sf"/>
</dbReference>
<dbReference type="RefSeq" id="WP_097122127.1">
    <property type="nucleotide sequence ID" value="NZ_OCND01000005.1"/>
</dbReference>
<keyword evidence="2" id="KW-0805">Transcription regulation</keyword>
<dbReference type="InterPro" id="IPR013325">
    <property type="entry name" value="RNA_pol_sigma_r2"/>
</dbReference>
<evidence type="ECO:0000256" key="1">
    <source>
        <dbReference type="ARBA" id="ARBA00010641"/>
    </source>
</evidence>
<sequence length="188" mass="21410">MRRDSERIFDEYLAAAARAGDRAAWERLVARWHPRLVRHAWRLTGHPEQARDMVQEAWIEILRSLRRLEDVAAFPAWALRIVTRRCQRAFQRADRERHGIAGLGREMDEVATDSASGESAAELANVLAAMDELPAAQRATLALFYLDNLSVAEISIALDVPPGTVKTRLMHARRKIRARLEGENHEQD</sequence>
<evidence type="ECO:0000259" key="5">
    <source>
        <dbReference type="Pfam" id="PF04542"/>
    </source>
</evidence>
<gene>
    <name evidence="7" type="ORF">SAMN06296416_105123</name>
</gene>
<dbReference type="Pfam" id="PF08281">
    <property type="entry name" value="Sigma70_r4_2"/>
    <property type="match status" value="1"/>
</dbReference>
<reference evidence="7 8" key="1">
    <citation type="submission" date="2017-09" db="EMBL/GenBank/DDBJ databases">
        <authorList>
            <person name="Ehlers B."/>
            <person name="Leendertz F.H."/>
        </authorList>
    </citation>
    <scope>NUCLEOTIDE SEQUENCE [LARGE SCALE GENOMIC DNA]</scope>
    <source>
        <strain evidence="7 8">CGMCC 1.10978</strain>
    </source>
</reference>
<evidence type="ECO:0000259" key="6">
    <source>
        <dbReference type="Pfam" id="PF08281"/>
    </source>
</evidence>
<dbReference type="AlphaFoldDB" id="A0A286D865"/>
<dbReference type="Pfam" id="PF04542">
    <property type="entry name" value="Sigma70_r2"/>
    <property type="match status" value="1"/>
</dbReference>
<feature type="domain" description="RNA polymerase sigma factor 70 region 4 type 2" evidence="6">
    <location>
        <begin position="125"/>
        <end position="176"/>
    </location>
</feature>
<evidence type="ECO:0000256" key="4">
    <source>
        <dbReference type="ARBA" id="ARBA00023163"/>
    </source>
</evidence>
<organism evidence="7 8">
    <name type="scientific">Pseudoxanthomonas wuyuanensis</name>
    <dbReference type="NCBI Taxonomy" id="1073196"/>
    <lineage>
        <taxon>Bacteria</taxon>
        <taxon>Pseudomonadati</taxon>
        <taxon>Pseudomonadota</taxon>
        <taxon>Gammaproteobacteria</taxon>
        <taxon>Lysobacterales</taxon>
        <taxon>Lysobacteraceae</taxon>
        <taxon>Pseudoxanthomonas</taxon>
    </lineage>
</organism>
<dbReference type="InterPro" id="IPR014284">
    <property type="entry name" value="RNA_pol_sigma-70_dom"/>
</dbReference>
<dbReference type="Gene3D" id="1.10.10.10">
    <property type="entry name" value="Winged helix-like DNA-binding domain superfamily/Winged helix DNA-binding domain"/>
    <property type="match status" value="1"/>
</dbReference>
<dbReference type="SUPFAM" id="SSF88946">
    <property type="entry name" value="Sigma2 domain of RNA polymerase sigma factors"/>
    <property type="match status" value="1"/>
</dbReference>
<dbReference type="InterPro" id="IPR013249">
    <property type="entry name" value="RNA_pol_sigma70_r4_t2"/>
</dbReference>
<evidence type="ECO:0000256" key="3">
    <source>
        <dbReference type="ARBA" id="ARBA00023082"/>
    </source>
</evidence>
<dbReference type="GO" id="GO:0006352">
    <property type="term" value="P:DNA-templated transcription initiation"/>
    <property type="evidence" value="ECO:0007669"/>
    <property type="project" value="InterPro"/>
</dbReference>
<evidence type="ECO:0000256" key="2">
    <source>
        <dbReference type="ARBA" id="ARBA00023015"/>
    </source>
</evidence>
<evidence type="ECO:0000313" key="7">
    <source>
        <dbReference type="EMBL" id="SOD54850.1"/>
    </source>
</evidence>
<dbReference type="InterPro" id="IPR007627">
    <property type="entry name" value="RNA_pol_sigma70_r2"/>
</dbReference>
<protein>
    <submittedName>
        <fullName evidence="7">RNA polymerase sigma-70 factor, ECF subfamily</fullName>
    </submittedName>
</protein>